<protein>
    <recommendedName>
        <fullName evidence="5">DNA (cytosine-5-)-methyltransferase</fullName>
    </recommendedName>
</protein>
<keyword evidence="1" id="KW-0489">Methyltransferase</keyword>
<dbReference type="PRINTS" id="PR00105">
    <property type="entry name" value="C5METTRFRASE"/>
</dbReference>
<proteinExistence type="predicted"/>
<dbReference type="Pfam" id="PF00145">
    <property type="entry name" value="DNA_methylase"/>
    <property type="match status" value="1"/>
</dbReference>
<evidence type="ECO:0000256" key="1">
    <source>
        <dbReference type="ARBA" id="ARBA00022603"/>
    </source>
</evidence>
<accession>A0A6C0C7L1</accession>
<keyword evidence="3" id="KW-0949">S-adenosyl-L-methionine</keyword>
<dbReference type="PROSITE" id="PS51679">
    <property type="entry name" value="SAM_MT_C5"/>
    <property type="match status" value="1"/>
</dbReference>
<dbReference type="PANTHER" id="PTHR46098">
    <property type="entry name" value="TRNA (CYTOSINE(38)-C(5))-METHYLTRANSFERASE"/>
    <property type="match status" value="1"/>
</dbReference>
<dbReference type="PANTHER" id="PTHR46098:SF1">
    <property type="entry name" value="TRNA (CYTOSINE(38)-C(5))-METHYLTRANSFERASE"/>
    <property type="match status" value="1"/>
</dbReference>
<dbReference type="EMBL" id="MN739347">
    <property type="protein sequence ID" value="QHS99799.1"/>
    <property type="molecule type" value="Genomic_DNA"/>
</dbReference>
<keyword evidence="2" id="KW-0808">Transferase</keyword>
<dbReference type="GO" id="GO:0008168">
    <property type="term" value="F:methyltransferase activity"/>
    <property type="evidence" value="ECO:0007669"/>
    <property type="project" value="UniProtKB-KW"/>
</dbReference>
<evidence type="ECO:0008006" key="5">
    <source>
        <dbReference type="Google" id="ProtNLM"/>
    </source>
</evidence>
<evidence type="ECO:0000313" key="4">
    <source>
        <dbReference type="EMBL" id="QHS99799.1"/>
    </source>
</evidence>
<dbReference type="GO" id="GO:0032259">
    <property type="term" value="P:methylation"/>
    <property type="evidence" value="ECO:0007669"/>
    <property type="project" value="UniProtKB-KW"/>
</dbReference>
<reference evidence="4" key="1">
    <citation type="journal article" date="2020" name="Nature">
        <title>Giant virus diversity and host interactions through global metagenomics.</title>
        <authorList>
            <person name="Schulz F."/>
            <person name="Roux S."/>
            <person name="Paez-Espino D."/>
            <person name="Jungbluth S."/>
            <person name="Walsh D.A."/>
            <person name="Denef V.J."/>
            <person name="McMahon K.D."/>
            <person name="Konstantinidis K.T."/>
            <person name="Eloe-Fadrosh E.A."/>
            <person name="Kyrpides N.C."/>
            <person name="Woyke T."/>
        </authorList>
    </citation>
    <scope>NUCLEOTIDE SEQUENCE</scope>
    <source>
        <strain evidence="4">GVMAG-M-3300020187-37</strain>
    </source>
</reference>
<dbReference type="SUPFAM" id="SSF53335">
    <property type="entry name" value="S-adenosyl-L-methionine-dependent methyltransferases"/>
    <property type="match status" value="1"/>
</dbReference>
<organism evidence="4">
    <name type="scientific">viral metagenome</name>
    <dbReference type="NCBI Taxonomy" id="1070528"/>
    <lineage>
        <taxon>unclassified sequences</taxon>
        <taxon>metagenomes</taxon>
        <taxon>organismal metagenomes</taxon>
    </lineage>
</organism>
<dbReference type="InterPro" id="IPR029063">
    <property type="entry name" value="SAM-dependent_MTases_sf"/>
</dbReference>
<dbReference type="Gene3D" id="3.40.50.150">
    <property type="entry name" value="Vaccinia Virus protein VP39"/>
    <property type="match status" value="1"/>
</dbReference>
<sequence>MIKIGTDCSGIEAPIEALNNICNEYDLSYEHEFSSEISEYATEYIKNNHKPKILFNDMTKRDVKDIPYIDIYVSGFPCQPYSRANKYKTPVDPRLNLFEDCIKVIKTVNPKFFILENVKTLVTLNNGSYFKEILNRLNDINKYSIHYKVINSKELGIPQSRDRLYIIGVLNKYKKNEFVFPESKSMLNINDFIDKSNKSKNEIKESNKQLFKNIPEDSVFIDTGFRTAKFPNSNKWCPCITAQPNMWCVPMGRKASVKEYLMLQGFNPDNIKQTLSDHRMKILIGNSMTVNVIEELLKKGLHSINIL</sequence>
<evidence type="ECO:0000256" key="2">
    <source>
        <dbReference type="ARBA" id="ARBA00022679"/>
    </source>
</evidence>
<dbReference type="NCBIfam" id="TIGR00675">
    <property type="entry name" value="dcm"/>
    <property type="match status" value="1"/>
</dbReference>
<evidence type="ECO:0000256" key="3">
    <source>
        <dbReference type="ARBA" id="ARBA00022691"/>
    </source>
</evidence>
<dbReference type="InterPro" id="IPR001525">
    <property type="entry name" value="C5_MeTfrase"/>
</dbReference>
<dbReference type="InterPro" id="IPR050750">
    <property type="entry name" value="C5-MTase"/>
</dbReference>
<dbReference type="AlphaFoldDB" id="A0A6C0C7L1"/>
<name>A0A6C0C7L1_9ZZZZ</name>